<comment type="caution">
    <text evidence="1">The sequence shown here is derived from an EMBL/GenBank/DDBJ whole genome shotgun (WGS) entry which is preliminary data.</text>
</comment>
<keyword evidence="2" id="KW-1185">Reference proteome</keyword>
<accession>A0A9P7J2M3</accession>
<evidence type="ECO:0000313" key="2">
    <source>
        <dbReference type="Proteomes" id="UP000719766"/>
    </source>
</evidence>
<gene>
    <name evidence="1" type="ORF">HD556DRAFT_1231578</name>
</gene>
<proteinExistence type="predicted"/>
<organism evidence="1 2">
    <name type="scientific">Suillus plorans</name>
    <dbReference type="NCBI Taxonomy" id="116603"/>
    <lineage>
        <taxon>Eukaryota</taxon>
        <taxon>Fungi</taxon>
        <taxon>Dikarya</taxon>
        <taxon>Basidiomycota</taxon>
        <taxon>Agaricomycotina</taxon>
        <taxon>Agaricomycetes</taxon>
        <taxon>Agaricomycetidae</taxon>
        <taxon>Boletales</taxon>
        <taxon>Suillineae</taxon>
        <taxon>Suillaceae</taxon>
        <taxon>Suillus</taxon>
    </lineage>
</organism>
<dbReference type="EMBL" id="JABBWE010000011">
    <property type="protein sequence ID" value="KAG1799397.1"/>
    <property type="molecule type" value="Genomic_DNA"/>
</dbReference>
<evidence type="ECO:0000313" key="1">
    <source>
        <dbReference type="EMBL" id="KAG1799397.1"/>
    </source>
</evidence>
<reference evidence="1" key="1">
    <citation type="journal article" date="2020" name="New Phytol.">
        <title>Comparative genomics reveals dynamic genome evolution in host specialist ectomycorrhizal fungi.</title>
        <authorList>
            <person name="Lofgren L.A."/>
            <person name="Nguyen N.H."/>
            <person name="Vilgalys R."/>
            <person name="Ruytinx J."/>
            <person name="Liao H.L."/>
            <person name="Branco S."/>
            <person name="Kuo A."/>
            <person name="LaButti K."/>
            <person name="Lipzen A."/>
            <person name="Andreopoulos W."/>
            <person name="Pangilinan J."/>
            <person name="Riley R."/>
            <person name="Hundley H."/>
            <person name="Na H."/>
            <person name="Barry K."/>
            <person name="Grigoriev I.V."/>
            <person name="Stajich J.E."/>
            <person name="Kennedy P.G."/>
        </authorList>
    </citation>
    <scope>NUCLEOTIDE SEQUENCE</scope>
    <source>
        <strain evidence="1">S12</strain>
    </source>
</reference>
<dbReference type="RefSeq" id="XP_041163796.1">
    <property type="nucleotide sequence ID" value="XM_041297439.1"/>
</dbReference>
<dbReference type="GeneID" id="64591203"/>
<sequence>MGPKISHRDQESVYPRYCCLMLILFKPWRSVSDLKQATQSWTESFETFRRTCNENIVFILNNMQLLYECKDSCDDHFVNHRL</sequence>
<name>A0A9P7J2M3_9AGAM</name>
<protein>
    <submittedName>
        <fullName evidence="1">Uncharacterized protein</fullName>
    </submittedName>
</protein>
<dbReference type="OrthoDB" id="3050185at2759"/>
<dbReference type="AlphaFoldDB" id="A0A9P7J2M3"/>
<dbReference type="Proteomes" id="UP000719766">
    <property type="component" value="Unassembled WGS sequence"/>
</dbReference>